<feature type="transmembrane region" description="Helical" evidence="11">
    <location>
        <begin position="296"/>
        <end position="312"/>
    </location>
</feature>
<dbReference type="Proteomes" id="UP000327118">
    <property type="component" value="Unassembled WGS sequence"/>
</dbReference>
<evidence type="ECO:0000256" key="10">
    <source>
        <dbReference type="SAM" id="MobiDB-lite"/>
    </source>
</evidence>
<dbReference type="CDD" id="cd20069">
    <property type="entry name" value="5TM_Oxa1-like"/>
    <property type="match status" value="1"/>
</dbReference>
<keyword evidence="8 11" id="KW-0472">Membrane</keyword>
<feature type="transmembrane region" description="Helical" evidence="11">
    <location>
        <begin position="217"/>
        <end position="238"/>
    </location>
</feature>
<accession>A0A5N6ZEK0</accession>
<dbReference type="AlphaFoldDB" id="A0A5N6ZEK0"/>
<dbReference type="GO" id="GO:0032977">
    <property type="term" value="F:membrane insertase activity"/>
    <property type="evidence" value="ECO:0007669"/>
    <property type="project" value="InterPro"/>
</dbReference>
<feature type="domain" description="Membrane insertase YidC/Oxa/ALB C-terminal" evidence="12">
    <location>
        <begin position="141"/>
        <end position="335"/>
    </location>
</feature>
<evidence type="ECO:0000256" key="1">
    <source>
        <dbReference type="ARBA" id="ARBA00004448"/>
    </source>
</evidence>
<dbReference type="InterPro" id="IPR028055">
    <property type="entry name" value="YidC/Oxa/ALB_C"/>
</dbReference>
<evidence type="ECO:0000256" key="8">
    <source>
        <dbReference type="ARBA" id="ARBA00023136"/>
    </source>
</evidence>
<dbReference type="PANTHER" id="PTHR12428:SF66">
    <property type="entry name" value="MITOCHONDRIAL INNER MEMBRANE PROTEIN OXA1L"/>
    <property type="match status" value="1"/>
</dbReference>
<name>A0A5N6ZEK0_9EURO</name>
<dbReference type="InterPro" id="IPR001708">
    <property type="entry name" value="YidC/ALB3/OXA1/COX18"/>
</dbReference>
<organism evidence="13 14">
    <name type="scientific">Aspergillus coremiiformis</name>
    <dbReference type="NCBI Taxonomy" id="138285"/>
    <lineage>
        <taxon>Eukaryota</taxon>
        <taxon>Fungi</taxon>
        <taxon>Dikarya</taxon>
        <taxon>Ascomycota</taxon>
        <taxon>Pezizomycotina</taxon>
        <taxon>Eurotiomycetes</taxon>
        <taxon>Eurotiomycetidae</taxon>
        <taxon>Eurotiales</taxon>
        <taxon>Aspergillaceae</taxon>
        <taxon>Aspergillus</taxon>
        <taxon>Aspergillus subgen. Circumdati</taxon>
    </lineage>
</organism>
<keyword evidence="14" id="KW-1185">Reference proteome</keyword>
<evidence type="ECO:0000256" key="2">
    <source>
        <dbReference type="ARBA" id="ARBA00009877"/>
    </source>
</evidence>
<evidence type="ECO:0000256" key="3">
    <source>
        <dbReference type="ARBA" id="ARBA00022692"/>
    </source>
</evidence>
<evidence type="ECO:0000256" key="4">
    <source>
        <dbReference type="ARBA" id="ARBA00022792"/>
    </source>
</evidence>
<proteinExistence type="inferred from homology"/>
<evidence type="ECO:0000256" key="7">
    <source>
        <dbReference type="ARBA" id="ARBA00023128"/>
    </source>
</evidence>
<evidence type="ECO:0000256" key="11">
    <source>
        <dbReference type="SAM" id="Phobius"/>
    </source>
</evidence>
<dbReference type="GO" id="GO:0032979">
    <property type="term" value="P:protein insertion into mitochondrial inner membrane from matrix"/>
    <property type="evidence" value="ECO:0007669"/>
    <property type="project" value="TreeGrafter"/>
</dbReference>
<dbReference type="EMBL" id="ML739047">
    <property type="protein sequence ID" value="KAE8355798.1"/>
    <property type="molecule type" value="Genomic_DNA"/>
</dbReference>
<feature type="transmembrane region" description="Helical" evidence="11">
    <location>
        <begin position="258"/>
        <end position="275"/>
    </location>
</feature>
<evidence type="ECO:0000313" key="14">
    <source>
        <dbReference type="Proteomes" id="UP000327118"/>
    </source>
</evidence>
<dbReference type="GO" id="GO:0005743">
    <property type="term" value="C:mitochondrial inner membrane"/>
    <property type="evidence" value="ECO:0007669"/>
    <property type="project" value="UniProtKB-SubCell"/>
</dbReference>
<comment type="similarity">
    <text evidence="2 9">Belongs to the OXA1/ALB3/YidC family.</text>
</comment>
<gene>
    <name evidence="13" type="ORF">BDV28DRAFT_155166</name>
</gene>
<dbReference type="PANTHER" id="PTHR12428">
    <property type="entry name" value="OXA1"/>
    <property type="match status" value="1"/>
</dbReference>
<reference evidence="14" key="1">
    <citation type="submission" date="2019-04" db="EMBL/GenBank/DDBJ databases">
        <title>Friends and foes A comparative genomics studyof 23 Aspergillus species from section Flavi.</title>
        <authorList>
            <consortium name="DOE Joint Genome Institute"/>
            <person name="Kjaerbolling I."/>
            <person name="Vesth T."/>
            <person name="Frisvad J.C."/>
            <person name="Nybo J.L."/>
            <person name="Theobald S."/>
            <person name="Kildgaard S."/>
            <person name="Isbrandt T."/>
            <person name="Kuo A."/>
            <person name="Sato A."/>
            <person name="Lyhne E.K."/>
            <person name="Kogle M.E."/>
            <person name="Wiebenga A."/>
            <person name="Kun R.S."/>
            <person name="Lubbers R.J."/>
            <person name="Makela M.R."/>
            <person name="Barry K."/>
            <person name="Chovatia M."/>
            <person name="Clum A."/>
            <person name="Daum C."/>
            <person name="Haridas S."/>
            <person name="He G."/>
            <person name="LaButti K."/>
            <person name="Lipzen A."/>
            <person name="Mondo S."/>
            <person name="Riley R."/>
            <person name="Salamov A."/>
            <person name="Simmons B.A."/>
            <person name="Magnuson J.K."/>
            <person name="Henrissat B."/>
            <person name="Mortensen U.H."/>
            <person name="Larsen T.O."/>
            <person name="Devries R.P."/>
            <person name="Grigoriev I.V."/>
            <person name="Machida M."/>
            <person name="Baker S.E."/>
            <person name="Andersen M.R."/>
        </authorList>
    </citation>
    <scope>NUCLEOTIDE SEQUENCE [LARGE SCALE GENOMIC DNA]</scope>
    <source>
        <strain evidence="14">CBS 553.77</strain>
    </source>
</reference>
<sequence>MTLGGTGLRGIARQRLTAFSRSSRSMSSFRSQVSSFPTRYGNLNQSLAGNLSWRTASSVHQLSAARFNSTASSFASTATAPATTTSDAVDTTFSGLSDLDINTIPDRIGYLKDLGLDYGWGLSSVVEFFIEHFHVWGGLPWWASIVATSILLRVALLKPSIEAVDVSARMQNNNDTLTRLRGAVSATSRENNPMKSAEAKAELVQFLKDKDIQYYKAFFPLIQVPFGFCFFRVVRGMADLPVPGLAAESVGWLKDLTVADPFFLLPLTAAVSMFLSFKKTAATKGASAIGTPSRKLIMYGLPGTSLLFMAFFPSALQLYFATSALFGLGQAYLISSESFRRFANMTPQDPQAGMTITEEKTEIRMLNANKAIEIKDESPIMEPGPELSFIDRVINNIKKSYSDITNDLKEKVDSAMSSEVKKNADGTPAEPPRLSEKDRKLADSYEQRRKEEDNWNREERNHARREAHYKALEQKTEKARSASKDSRQR</sequence>
<dbReference type="OrthoDB" id="2148490at2759"/>
<protein>
    <submittedName>
        <fullName evidence="13">60Kd inner membrane protein-domain-containing protein</fullName>
    </submittedName>
</protein>
<evidence type="ECO:0000259" key="12">
    <source>
        <dbReference type="Pfam" id="PF02096"/>
    </source>
</evidence>
<evidence type="ECO:0000313" key="13">
    <source>
        <dbReference type="EMBL" id="KAE8355798.1"/>
    </source>
</evidence>
<evidence type="ECO:0000256" key="9">
    <source>
        <dbReference type="RuleBase" id="RU003945"/>
    </source>
</evidence>
<evidence type="ECO:0000256" key="6">
    <source>
        <dbReference type="ARBA" id="ARBA00022989"/>
    </source>
</evidence>
<feature type="region of interest" description="Disordered" evidence="10">
    <location>
        <begin position="415"/>
        <end position="489"/>
    </location>
</feature>
<keyword evidence="4" id="KW-0999">Mitochondrion inner membrane</keyword>
<comment type="subcellular location">
    <subcellularLocation>
        <location evidence="9">Membrane</location>
        <topology evidence="9">Multi-pass membrane protein</topology>
    </subcellularLocation>
    <subcellularLocation>
        <location evidence="1">Mitochondrion inner membrane</location>
        <topology evidence="1">Multi-pass membrane protein</topology>
    </subcellularLocation>
</comment>
<feature type="compositionally biased region" description="Basic and acidic residues" evidence="10">
    <location>
        <begin position="415"/>
        <end position="424"/>
    </location>
</feature>
<keyword evidence="7" id="KW-0496">Mitochondrion</keyword>
<keyword evidence="6 11" id="KW-1133">Transmembrane helix</keyword>
<feature type="compositionally biased region" description="Basic and acidic residues" evidence="10">
    <location>
        <begin position="433"/>
        <end position="489"/>
    </location>
</feature>
<keyword evidence="5" id="KW-0809">Transit peptide</keyword>
<evidence type="ECO:0000256" key="5">
    <source>
        <dbReference type="ARBA" id="ARBA00022946"/>
    </source>
</evidence>
<dbReference type="Pfam" id="PF02096">
    <property type="entry name" value="60KD_IMP"/>
    <property type="match status" value="1"/>
</dbReference>
<keyword evidence="3 9" id="KW-0812">Transmembrane</keyword>